<name>A0A4Z0Z8H5_9PEZI</name>
<evidence type="ECO:0000313" key="2">
    <source>
        <dbReference type="Proteomes" id="UP000297716"/>
    </source>
</evidence>
<reference evidence="1 2" key="1">
    <citation type="submission" date="2019-03" db="EMBL/GenBank/DDBJ databases">
        <title>Draft genome sequence of Xylaria hypoxylon DSM 108379, a ubiquitous saprotrophic-parasitic fungi on hardwood.</title>
        <authorList>
            <person name="Buettner E."/>
            <person name="Leonhardt S."/>
            <person name="Gebauer A.M."/>
            <person name="Liers C."/>
            <person name="Hofrichter M."/>
            <person name="Kellner H."/>
        </authorList>
    </citation>
    <scope>NUCLEOTIDE SEQUENCE [LARGE SCALE GENOMIC DNA]</scope>
    <source>
        <strain evidence="1 2">DSM 108379</strain>
    </source>
</reference>
<organism evidence="1 2">
    <name type="scientific">Xylaria hypoxylon</name>
    <dbReference type="NCBI Taxonomy" id="37992"/>
    <lineage>
        <taxon>Eukaryota</taxon>
        <taxon>Fungi</taxon>
        <taxon>Dikarya</taxon>
        <taxon>Ascomycota</taxon>
        <taxon>Pezizomycotina</taxon>
        <taxon>Sordariomycetes</taxon>
        <taxon>Xylariomycetidae</taxon>
        <taxon>Xylariales</taxon>
        <taxon>Xylariaceae</taxon>
        <taxon>Xylaria</taxon>
    </lineage>
</organism>
<dbReference type="AlphaFoldDB" id="A0A4Z0Z8H5"/>
<keyword evidence="2" id="KW-1185">Reference proteome</keyword>
<dbReference type="EMBL" id="SKBN01000058">
    <property type="protein sequence ID" value="TGJ84842.1"/>
    <property type="molecule type" value="Genomic_DNA"/>
</dbReference>
<protein>
    <submittedName>
        <fullName evidence="1">Uncharacterized protein</fullName>
    </submittedName>
</protein>
<comment type="caution">
    <text evidence="1">The sequence shown here is derived from an EMBL/GenBank/DDBJ whole genome shotgun (WGS) entry which is preliminary data.</text>
</comment>
<dbReference type="OrthoDB" id="4704596at2759"/>
<proteinExistence type="predicted"/>
<sequence length="252" mass="29133">MEGLSISEKRQSDGNLIYFHSSTPNKMDCCAICKLPLQNHESALRVLGELPFDTVKAIMQHQWHKDMTRIIYTHAQYYHDQALVDYSLPHKQQLQFLEDDIKRHRTKYILHYLHAVVEVHRDEGVGATRVTMESEILIRVKLDEALNYELPSDLDAVFRQAKPCGWKGTMTCEQSKQNSVQIANHAFGRGSVRDVVDRRLITVISIIVRLNGGKEGDKFATFIPKTPDPMWCWNQTTEQIQGFHHMTKLDLF</sequence>
<dbReference type="Proteomes" id="UP000297716">
    <property type="component" value="Unassembled WGS sequence"/>
</dbReference>
<accession>A0A4Z0Z8H5</accession>
<evidence type="ECO:0000313" key="1">
    <source>
        <dbReference type="EMBL" id="TGJ84842.1"/>
    </source>
</evidence>
<gene>
    <name evidence="1" type="ORF">E0Z10_g3940</name>
</gene>